<dbReference type="InterPro" id="IPR011006">
    <property type="entry name" value="CheY-like_superfamily"/>
</dbReference>
<dbReference type="GO" id="GO:0000160">
    <property type="term" value="P:phosphorelay signal transduction system"/>
    <property type="evidence" value="ECO:0007669"/>
    <property type="project" value="InterPro"/>
</dbReference>
<proteinExistence type="predicted"/>
<dbReference type="Proteomes" id="UP000239872">
    <property type="component" value="Unassembled WGS sequence"/>
</dbReference>
<name>A0A2S7SQ88_9BACT</name>
<comment type="caution">
    <text evidence="3">The sequence shown here is derived from an EMBL/GenBank/DDBJ whole genome shotgun (WGS) entry which is preliminary data.</text>
</comment>
<dbReference type="OrthoDB" id="958614at2"/>
<dbReference type="SUPFAM" id="SSF52172">
    <property type="entry name" value="CheY-like"/>
    <property type="match status" value="1"/>
</dbReference>
<dbReference type="PANTHER" id="PTHR44520:SF2">
    <property type="entry name" value="RESPONSE REGULATOR RCP1"/>
    <property type="match status" value="1"/>
</dbReference>
<dbReference type="InterPro" id="IPR001789">
    <property type="entry name" value="Sig_transdc_resp-reg_receiver"/>
</dbReference>
<keyword evidence="1" id="KW-0597">Phosphoprotein</keyword>
<evidence type="ECO:0000256" key="1">
    <source>
        <dbReference type="PROSITE-ProRule" id="PRU00169"/>
    </source>
</evidence>
<feature type="modified residue" description="4-aspartylphosphate" evidence="1">
    <location>
        <position position="59"/>
    </location>
</feature>
<gene>
    <name evidence="3" type="ORF">CJD36_021080</name>
</gene>
<sequence length="150" mass="17311">MNCNFSILLADDDDDDRYIFESALNEINNRCSVAYVDDGEKLINFINNSNSVPDIIVLDINMPKINGLDCLKYIKNNKEYSFSRILMLSTSTNEHDVREAYNNGASLYIRKPQSYTELKNILAYCISDDFIKSKEVHFSSFFIKDSSQLY</sequence>
<dbReference type="AlphaFoldDB" id="A0A2S7SQ88"/>
<protein>
    <submittedName>
        <fullName evidence="3">Response regulator</fullName>
    </submittedName>
</protein>
<evidence type="ECO:0000313" key="3">
    <source>
        <dbReference type="EMBL" id="PQJ09073.1"/>
    </source>
</evidence>
<evidence type="ECO:0000259" key="2">
    <source>
        <dbReference type="PROSITE" id="PS50110"/>
    </source>
</evidence>
<dbReference type="RefSeq" id="WP_105041195.1">
    <property type="nucleotide sequence ID" value="NZ_PPSL01000008.1"/>
</dbReference>
<dbReference type="Gene3D" id="3.40.50.2300">
    <property type="match status" value="1"/>
</dbReference>
<dbReference type="PANTHER" id="PTHR44520">
    <property type="entry name" value="RESPONSE REGULATOR RCP1-RELATED"/>
    <property type="match status" value="1"/>
</dbReference>
<reference evidence="3 4" key="1">
    <citation type="submission" date="2018-01" db="EMBL/GenBank/DDBJ databases">
        <title>A novel member of the phylum Bacteroidetes isolated from glacier ice.</title>
        <authorList>
            <person name="Liu Q."/>
            <person name="Xin Y.-H."/>
        </authorList>
    </citation>
    <scope>NUCLEOTIDE SEQUENCE [LARGE SCALE GENOMIC DNA]</scope>
    <source>
        <strain evidence="3 4">RB1R16</strain>
    </source>
</reference>
<dbReference type="Pfam" id="PF00072">
    <property type="entry name" value="Response_reg"/>
    <property type="match status" value="1"/>
</dbReference>
<evidence type="ECO:0000313" key="4">
    <source>
        <dbReference type="Proteomes" id="UP000239872"/>
    </source>
</evidence>
<feature type="domain" description="Response regulatory" evidence="2">
    <location>
        <begin position="6"/>
        <end position="126"/>
    </location>
</feature>
<accession>A0A2S7SQ88</accession>
<keyword evidence="4" id="KW-1185">Reference proteome</keyword>
<dbReference type="InterPro" id="IPR052893">
    <property type="entry name" value="TCS_response_regulator"/>
</dbReference>
<dbReference type="EMBL" id="PPSL01000008">
    <property type="protein sequence ID" value="PQJ09073.1"/>
    <property type="molecule type" value="Genomic_DNA"/>
</dbReference>
<dbReference type="SMART" id="SM00448">
    <property type="entry name" value="REC"/>
    <property type="match status" value="1"/>
</dbReference>
<organism evidence="3 4">
    <name type="scientific">Flavipsychrobacter stenotrophus</name>
    <dbReference type="NCBI Taxonomy" id="2077091"/>
    <lineage>
        <taxon>Bacteria</taxon>
        <taxon>Pseudomonadati</taxon>
        <taxon>Bacteroidota</taxon>
        <taxon>Chitinophagia</taxon>
        <taxon>Chitinophagales</taxon>
        <taxon>Chitinophagaceae</taxon>
        <taxon>Flavipsychrobacter</taxon>
    </lineage>
</organism>
<dbReference type="PROSITE" id="PS50110">
    <property type="entry name" value="RESPONSE_REGULATORY"/>
    <property type="match status" value="1"/>
</dbReference>